<protein>
    <submittedName>
        <fullName evidence="1">Uncharacterized protein</fullName>
    </submittedName>
</protein>
<gene>
    <name evidence="1" type="ORF">HMPREF0373_02255</name>
</gene>
<keyword evidence="2" id="KW-1185">Reference proteome</keyword>
<dbReference type="eggNOG" id="ENOG5032Z1F">
    <property type="taxonomic scope" value="Bacteria"/>
</dbReference>
<dbReference type="Proteomes" id="UP000016608">
    <property type="component" value="Unassembled WGS sequence"/>
</dbReference>
<name>U2P028_EUBRA</name>
<evidence type="ECO:0000313" key="1">
    <source>
        <dbReference type="EMBL" id="ERK43765.1"/>
    </source>
</evidence>
<organism evidence="1 2">
    <name type="scientific">Eubacterium ramulus ATCC 29099</name>
    <dbReference type="NCBI Taxonomy" id="1256908"/>
    <lineage>
        <taxon>Bacteria</taxon>
        <taxon>Bacillati</taxon>
        <taxon>Bacillota</taxon>
        <taxon>Clostridia</taxon>
        <taxon>Eubacteriales</taxon>
        <taxon>Eubacteriaceae</taxon>
        <taxon>Eubacterium</taxon>
    </lineage>
</organism>
<proteinExistence type="predicted"/>
<reference evidence="1 2" key="1">
    <citation type="submission" date="2013-06" db="EMBL/GenBank/DDBJ databases">
        <authorList>
            <person name="Weinstock G."/>
            <person name="Sodergren E."/>
            <person name="Lobos E.A."/>
            <person name="Fulton L."/>
            <person name="Fulton R."/>
            <person name="Courtney L."/>
            <person name="Fronick C."/>
            <person name="O'Laughlin M."/>
            <person name="Godfrey J."/>
            <person name="Wilson R.M."/>
            <person name="Miner T."/>
            <person name="Farmer C."/>
            <person name="Delehaunty K."/>
            <person name="Cordes M."/>
            <person name="Minx P."/>
            <person name="Tomlinson C."/>
            <person name="Chen J."/>
            <person name="Wollam A."/>
            <person name="Pepin K.H."/>
            <person name="Bhonagiri V."/>
            <person name="Zhang X."/>
            <person name="Warren W."/>
            <person name="Mitreva M."/>
            <person name="Mardis E.R."/>
            <person name="Wilson R.K."/>
        </authorList>
    </citation>
    <scope>NUCLEOTIDE SEQUENCE [LARGE SCALE GENOMIC DNA]</scope>
    <source>
        <strain evidence="1 2">ATCC 29099</strain>
    </source>
</reference>
<dbReference type="AlphaFoldDB" id="U2P028"/>
<dbReference type="HOGENOM" id="CLU_175375_2_0_9"/>
<dbReference type="EMBL" id="AWVJ01000139">
    <property type="protein sequence ID" value="ERK43765.1"/>
    <property type="molecule type" value="Genomic_DNA"/>
</dbReference>
<comment type="caution">
    <text evidence="1">The sequence shown here is derived from an EMBL/GenBank/DDBJ whole genome shotgun (WGS) entry which is preliminary data.</text>
</comment>
<sequence>MIGFEINEERRKQSMINPAAAMKVMKAKNQFVSNHPKFAAFFRNVLTGGVQEGTVIEITVTRPGEEPMTTNMRVQQSDIELFQSLKDLNG</sequence>
<accession>U2P028</accession>
<dbReference type="PATRIC" id="fig|1256908.3.peg.2080"/>
<evidence type="ECO:0000313" key="2">
    <source>
        <dbReference type="Proteomes" id="UP000016608"/>
    </source>
</evidence>